<protein>
    <submittedName>
        <fullName evidence="2">3-hydroxymyristoyl/3-hydroxydecanoyl-(Acyl carrier protein) dehydratase</fullName>
    </submittedName>
</protein>
<dbReference type="KEGG" id="dsf:UWK_02978"/>
<dbReference type="PANTHER" id="PTHR30272:SF1">
    <property type="entry name" value="3-HYDROXYACYL-[ACYL-CARRIER-PROTEIN] DEHYDRATASE"/>
    <property type="match status" value="1"/>
</dbReference>
<dbReference type="Gene3D" id="3.10.129.10">
    <property type="entry name" value="Hotdog Thioesterase"/>
    <property type="match status" value="1"/>
</dbReference>
<sequence>MLMEAFRQAMHDIKITDLIPHRPPFLWVDTIVEFADSTLITEKTISENLEVFKGHYPDHPILPGVLLCEGLFQTGALLIALLQKDSGQVLDGVPVLTRIEGVKFKRSVYPGNTIWMKVTLKEKIGGAWFLKGTLRVNNKVAVQANFACTLAPTK</sequence>
<evidence type="ECO:0000313" key="3">
    <source>
        <dbReference type="Proteomes" id="UP000011721"/>
    </source>
</evidence>
<dbReference type="CDD" id="cd01288">
    <property type="entry name" value="FabZ"/>
    <property type="match status" value="1"/>
</dbReference>
<dbReference type="GO" id="GO:0016829">
    <property type="term" value="F:lyase activity"/>
    <property type="evidence" value="ECO:0007669"/>
    <property type="project" value="UniProtKB-KW"/>
</dbReference>
<reference evidence="3" key="1">
    <citation type="journal article" date="2013" name="Stand. Genomic Sci.">
        <title>Complete genome sequence of Desulfocapsa sulfexigens, a marine deltaproteobacterium specialized in disproportionating inorganic sulfur compounds.</title>
        <authorList>
            <person name="Finster K.W."/>
            <person name="Kjeldsen K.U."/>
            <person name="Kube M."/>
            <person name="Reinhardt R."/>
            <person name="Mussmann M."/>
            <person name="Amann R."/>
            <person name="Schreiber L."/>
        </authorList>
    </citation>
    <scope>NUCLEOTIDE SEQUENCE [LARGE SCALE GENOMIC DNA]</scope>
    <source>
        <strain evidence="3">DSM 10523 / SB164P1</strain>
    </source>
</reference>
<dbReference type="PANTHER" id="PTHR30272">
    <property type="entry name" value="3-HYDROXYACYL-[ACYL-CARRIER-PROTEIN] DEHYDRATASE"/>
    <property type="match status" value="1"/>
</dbReference>
<gene>
    <name evidence="2" type="ordered locus">UWK_02978</name>
</gene>
<evidence type="ECO:0000313" key="2">
    <source>
        <dbReference type="EMBL" id="AGF79507.1"/>
    </source>
</evidence>
<dbReference type="NCBIfam" id="NF000582">
    <property type="entry name" value="PRK00006.1"/>
    <property type="match status" value="1"/>
</dbReference>
<dbReference type="InterPro" id="IPR013114">
    <property type="entry name" value="FabA_FabZ"/>
</dbReference>
<dbReference type="HOGENOM" id="CLU_078912_3_3_7"/>
<proteinExistence type="predicted"/>
<dbReference type="STRING" id="1167006.UWK_02978"/>
<organism evidence="2 3">
    <name type="scientific">Desulfocapsa sulfexigens (strain DSM 10523 / SB164P1)</name>
    <dbReference type="NCBI Taxonomy" id="1167006"/>
    <lineage>
        <taxon>Bacteria</taxon>
        <taxon>Pseudomonadati</taxon>
        <taxon>Thermodesulfobacteriota</taxon>
        <taxon>Desulfobulbia</taxon>
        <taxon>Desulfobulbales</taxon>
        <taxon>Desulfocapsaceae</taxon>
        <taxon>Desulfocapsa</taxon>
    </lineage>
</organism>
<name>M1PD25_DESSD</name>
<dbReference type="EMBL" id="CP003985">
    <property type="protein sequence ID" value="AGF79507.1"/>
    <property type="molecule type" value="Genomic_DNA"/>
</dbReference>
<dbReference type="Proteomes" id="UP000011721">
    <property type="component" value="Chromosome"/>
</dbReference>
<keyword evidence="1" id="KW-0456">Lyase</keyword>
<dbReference type="PATRIC" id="fig|1167006.5.peg.3216"/>
<keyword evidence="3" id="KW-1185">Reference proteome</keyword>
<evidence type="ECO:0000256" key="1">
    <source>
        <dbReference type="ARBA" id="ARBA00023239"/>
    </source>
</evidence>
<dbReference type="SUPFAM" id="SSF54637">
    <property type="entry name" value="Thioesterase/thiol ester dehydrase-isomerase"/>
    <property type="match status" value="1"/>
</dbReference>
<dbReference type="AlphaFoldDB" id="M1PD25"/>
<dbReference type="eggNOG" id="COG0764">
    <property type="taxonomic scope" value="Bacteria"/>
</dbReference>
<dbReference type="InterPro" id="IPR029069">
    <property type="entry name" value="HotDog_dom_sf"/>
</dbReference>
<dbReference type="Pfam" id="PF07977">
    <property type="entry name" value="FabA"/>
    <property type="match status" value="1"/>
</dbReference>
<accession>M1PD25</accession>